<proteinExistence type="predicted"/>
<gene>
    <name evidence="1" type="ORF">NCTC1934_00140</name>
</gene>
<accession>A0A378Y870</accession>
<evidence type="ECO:0000313" key="1">
    <source>
        <dbReference type="EMBL" id="SUA72711.1"/>
    </source>
</evidence>
<sequence>MDRVTDSTELLFGVYAAGQVSTVAGPPDDRAAITDLVRRLQGDAPFVVREYLHYLGTPPDPERAAVLHPERVYGELTMPDRWYLEEHRQLDLVLCYLPTAVDVDGWLNFIDRAIDRYGRIVRYLQITLEPNFDIPWIDGSSPGVVAALVHGIAHARKALDTVGLDAVRIGFSVAESPDWMGGDAAFWERLAAVPAHEFADLVDYVGLALYPDAFSPVAPHGTPGDIDSQVKHAIGQLREESLPEAHIGSHVPIHISECGSVTGPERTPEHQADSIDHLVRAVAAVRSRHHVTHLELFGLRDANSAQPEPMAQLGITSSDYRPKAAFETYRRLVEEFSA</sequence>
<keyword evidence="2" id="KW-1185">Reference proteome</keyword>
<dbReference type="Gene3D" id="3.20.20.80">
    <property type="entry name" value="Glycosidases"/>
    <property type="match status" value="1"/>
</dbReference>
<dbReference type="Proteomes" id="UP000255467">
    <property type="component" value="Unassembled WGS sequence"/>
</dbReference>
<organism evidence="1 2">
    <name type="scientific">Nocardia otitidiscaviarum</name>
    <dbReference type="NCBI Taxonomy" id="1823"/>
    <lineage>
        <taxon>Bacteria</taxon>
        <taxon>Bacillati</taxon>
        <taxon>Actinomycetota</taxon>
        <taxon>Actinomycetes</taxon>
        <taxon>Mycobacteriales</taxon>
        <taxon>Nocardiaceae</taxon>
        <taxon>Nocardia</taxon>
    </lineage>
</organism>
<protein>
    <submittedName>
        <fullName evidence="1">Beta-xylosidase</fullName>
    </submittedName>
</protein>
<reference evidence="1 2" key="1">
    <citation type="submission" date="2018-06" db="EMBL/GenBank/DDBJ databases">
        <authorList>
            <consortium name="Pathogen Informatics"/>
            <person name="Doyle S."/>
        </authorList>
    </citation>
    <scope>NUCLEOTIDE SEQUENCE [LARGE SCALE GENOMIC DNA]</scope>
    <source>
        <strain evidence="1 2">NCTC1934</strain>
    </source>
</reference>
<dbReference type="EMBL" id="UGRY01000002">
    <property type="protein sequence ID" value="SUA72711.1"/>
    <property type="molecule type" value="Genomic_DNA"/>
</dbReference>
<dbReference type="AlphaFoldDB" id="A0A378Y870"/>
<evidence type="ECO:0000313" key="2">
    <source>
        <dbReference type="Proteomes" id="UP000255467"/>
    </source>
</evidence>
<dbReference type="InterPro" id="IPR017853">
    <property type="entry name" value="GH"/>
</dbReference>
<dbReference type="SUPFAM" id="SSF51445">
    <property type="entry name" value="(Trans)glycosidases"/>
    <property type="match status" value="1"/>
</dbReference>
<name>A0A378Y870_9NOCA</name>
<dbReference type="STRING" id="1406858.GCA_000710895_01804"/>